<reference evidence="1 2" key="1">
    <citation type="submission" date="2019-07" db="EMBL/GenBank/DDBJ databases">
        <authorList>
            <person name="Chang H.-W."/>
            <person name="Raman A."/>
            <person name="Venkatesh S."/>
            <person name="Gehrig J."/>
        </authorList>
    </citation>
    <scope>NUCLEOTIDE SEQUENCE [LARGE SCALE GENOMIC DNA]</scope>
    <source>
        <strain evidence="1">Blautia_wexlerae_LFYP_14</strain>
    </source>
</reference>
<evidence type="ECO:0000313" key="2">
    <source>
        <dbReference type="Proteomes" id="UP000366766"/>
    </source>
</evidence>
<proteinExistence type="predicted"/>
<evidence type="ECO:0000313" key="1">
    <source>
        <dbReference type="EMBL" id="VUX66342.1"/>
    </source>
</evidence>
<sequence>MNTHSSGYYSIDKDYNILSYNGTAKQLYPNLQPGVKCYKALMGLDSPCPPCPVALGIQCEI</sequence>
<dbReference type="AlphaFoldDB" id="A0A564WVG1"/>
<keyword evidence="2" id="KW-1185">Reference proteome</keyword>
<organism evidence="1 2">
    <name type="scientific">Blautia wexlerae</name>
    <dbReference type="NCBI Taxonomy" id="418240"/>
    <lineage>
        <taxon>Bacteria</taxon>
        <taxon>Bacillati</taxon>
        <taxon>Bacillota</taxon>
        <taxon>Clostridia</taxon>
        <taxon>Lachnospirales</taxon>
        <taxon>Lachnospiraceae</taxon>
        <taxon>Blautia</taxon>
    </lineage>
</organism>
<dbReference type="Proteomes" id="UP000366766">
    <property type="component" value="Unassembled WGS sequence"/>
</dbReference>
<protein>
    <submittedName>
        <fullName evidence="1">Uncharacterized protein</fullName>
    </submittedName>
</protein>
<name>A0A564WVG1_9FIRM</name>
<accession>A0A564WVG1</accession>
<dbReference type="RefSeq" id="WP_144137166.1">
    <property type="nucleotide sequence ID" value="NZ_CABHOF010000051.1"/>
</dbReference>
<dbReference type="EMBL" id="CABHOF010000051">
    <property type="protein sequence ID" value="VUX66342.1"/>
    <property type="molecule type" value="Genomic_DNA"/>
</dbReference>
<gene>
    <name evidence="1" type="ORF">BWLFYP14_02715</name>
</gene>